<protein>
    <submittedName>
        <fullName evidence="3">Resolvase</fullName>
    </submittedName>
</protein>
<dbReference type="SUPFAM" id="SSF53041">
    <property type="entry name" value="Resolvase-like"/>
    <property type="match status" value="1"/>
</dbReference>
<dbReference type="Pfam" id="PF07508">
    <property type="entry name" value="Recombinase"/>
    <property type="match status" value="1"/>
</dbReference>
<feature type="domain" description="Recombinase" evidence="2">
    <location>
        <begin position="177"/>
        <end position="311"/>
    </location>
</feature>
<dbReference type="AlphaFoldDB" id="A0A0D7X2J2"/>
<feature type="domain" description="Resolvase/invertase-type recombinase catalytic" evidence="1">
    <location>
        <begin position="18"/>
        <end position="169"/>
    </location>
</feature>
<dbReference type="OrthoDB" id="65783at2"/>
<dbReference type="PANTHER" id="PTHR30461:SF23">
    <property type="entry name" value="DNA RECOMBINASE-RELATED"/>
    <property type="match status" value="1"/>
</dbReference>
<dbReference type="InterPro" id="IPR050639">
    <property type="entry name" value="SSR_resolvase"/>
</dbReference>
<dbReference type="PATRIC" id="fig|159743.3.peg.4029"/>
<keyword evidence="4" id="KW-1185">Reference proteome</keyword>
<dbReference type="GO" id="GO:0003677">
    <property type="term" value="F:DNA binding"/>
    <property type="evidence" value="ECO:0007669"/>
    <property type="project" value="InterPro"/>
</dbReference>
<dbReference type="InterPro" id="IPR011109">
    <property type="entry name" value="DNA_bind_recombinase_dom"/>
</dbReference>
<evidence type="ECO:0000313" key="4">
    <source>
        <dbReference type="Proteomes" id="UP000032534"/>
    </source>
</evidence>
<gene>
    <name evidence="3" type="ORF">QD47_18105</name>
</gene>
<dbReference type="InterPro" id="IPR036162">
    <property type="entry name" value="Resolvase-like_N_sf"/>
</dbReference>
<dbReference type="Pfam" id="PF00239">
    <property type="entry name" value="Resolvase"/>
    <property type="match status" value="1"/>
</dbReference>
<dbReference type="Proteomes" id="UP000032534">
    <property type="component" value="Unassembled WGS sequence"/>
</dbReference>
<dbReference type="EMBL" id="JTHP01000039">
    <property type="protein sequence ID" value="KJD44237.1"/>
    <property type="molecule type" value="Genomic_DNA"/>
</dbReference>
<dbReference type="CDD" id="cd00338">
    <property type="entry name" value="Ser_Recombinase"/>
    <property type="match status" value="1"/>
</dbReference>
<comment type="caution">
    <text evidence="3">The sequence shown here is derived from an EMBL/GenBank/DDBJ whole genome shotgun (WGS) entry which is preliminary data.</text>
</comment>
<organism evidence="3 4">
    <name type="scientific">Paenibacillus terrae</name>
    <dbReference type="NCBI Taxonomy" id="159743"/>
    <lineage>
        <taxon>Bacteria</taxon>
        <taxon>Bacillati</taxon>
        <taxon>Bacillota</taxon>
        <taxon>Bacilli</taxon>
        <taxon>Bacillales</taxon>
        <taxon>Paenibacillaceae</taxon>
        <taxon>Paenibacillus</taxon>
    </lineage>
</organism>
<dbReference type="SMART" id="SM00857">
    <property type="entry name" value="Resolvase"/>
    <property type="match status" value="1"/>
</dbReference>
<accession>A0A0D7X2J2</accession>
<name>A0A0D7X2J2_9BACL</name>
<evidence type="ECO:0000259" key="1">
    <source>
        <dbReference type="PROSITE" id="PS51736"/>
    </source>
</evidence>
<reference evidence="3 4" key="1">
    <citation type="submission" date="2014-11" db="EMBL/GenBank/DDBJ databases">
        <title>Draft Genome Sequences of Paenibacillus polymyxa NRRL B-30509 and Paenibacillus terrae NRRL B-30644, Strains from a Poultry Environment that Produce Tridecaptin A and Paenicidins.</title>
        <authorList>
            <person name="van Belkum M.J."/>
            <person name="Lohans C.T."/>
            <person name="Vederas J.C."/>
        </authorList>
    </citation>
    <scope>NUCLEOTIDE SEQUENCE [LARGE SCALE GENOMIC DNA]</scope>
    <source>
        <strain evidence="3 4">NRRL B-30644</strain>
    </source>
</reference>
<dbReference type="PROSITE" id="PS51736">
    <property type="entry name" value="RECOMBINASES_3"/>
    <property type="match status" value="1"/>
</dbReference>
<dbReference type="RefSeq" id="WP_044647445.1">
    <property type="nucleotide sequence ID" value="NZ_JTHP01000039.1"/>
</dbReference>
<dbReference type="PANTHER" id="PTHR30461">
    <property type="entry name" value="DNA-INVERTASE FROM LAMBDOID PROPHAGE"/>
    <property type="match status" value="1"/>
</dbReference>
<proteinExistence type="predicted"/>
<dbReference type="Gene3D" id="3.40.50.1390">
    <property type="entry name" value="Resolvase, N-terminal catalytic domain"/>
    <property type="match status" value="1"/>
</dbReference>
<dbReference type="GO" id="GO:0000150">
    <property type="term" value="F:DNA strand exchange activity"/>
    <property type="evidence" value="ECO:0007669"/>
    <property type="project" value="InterPro"/>
</dbReference>
<dbReference type="Gene3D" id="3.90.1750.20">
    <property type="entry name" value="Putative Large Serine Recombinase, Chain B, Domain 2"/>
    <property type="match status" value="1"/>
</dbReference>
<sequence length="553" mass="64250">MSLALLNRDYLLSLGIEFIINYLRKSRADEEHERRTGEDVLKAQKELMDRVLEPLGMPYDQRPEVGSGDKISTRPVFQGVIDDLRVKKYQAIAVKEISRMGRGSYTDMGVIYDLIVDNRIFIITPYKVYDPRNPSDLRQIRFELFMSREEFETTRERLFGGRVNNAIAGQWVAGPAPFGFDYDKDTKKLIINENEAGIVRMIFDYYVNGVPQADGSRREVSFRALATYFSKKTLIRTPKGKKEWHPHQLQQLISSERYIGTMRFRTTQRVNGKVVQRPEEEHIIVPNAFPAIIDTDTWEKAQAKLIDSSHKPRNKMDFSPCELAGLCVCHKCGRRMVRQYSVQNYKTKSGATSKYHKEFLWCTSASCTFLKYRSVEEDLLEVLRHFSNLDLDKDILQEQLSRLIAEDKKVNHKEDMSSYIESRNKELKNRMKFIYEKYETGKYTDIMFDERKAEIDSELQELTLLEAEASKSLPTEKKQIDIDVVKKNLTSVLEAYQAADDKSDRNKILRSVFDHVIVELTERGRGRIPAKYVLYPVLKPGLVARDFFSLMSK</sequence>
<dbReference type="InterPro" id="IPR038109">
    <property type="entry name" value="DNA_bind_recomb_sf"/>
</dbReference>
<evidence type="ECO:0000313" key="3">
    <source>
        <dbReference type="EMBL" id="KJD44237.1"/>
    </source>
</evidence>
<dbReference type="InterPro" id="IPR006119">
    <property type="entry name" value="Resolv_N"/>
</dbReference>
<dbReference type="PROSITE" id="PS51737">
    <property type="entry name" value="RECOMBINASE_DNA_BIND"/>
    <property type="match status" value="1"/>
</dbReference>
<evidence type="ECO:0000259" key="2">
    <source>
        <dbReference type="PROSITE" id="PS51737"/>
    </source>
</evidence>